<keyword evidence="3" id="KW-1185">Reference proteome</keyword>
<organism evidence="2 3">
    <name type="scientific">Streptomonospora mangrovi</name>
    <dbReference type="NCBI Taxonomy" id="2883123"/>
    <lineage>
        <taxon>Bacteria</taxon>
        <taxon>Bacillati</taxon>
        <taxon>Actinomycetota</taxon>
        <taxon>Actinomycetes</taxon>
        <taxon>Streptosporangiales</taxon>
        <taxon>Nocardiopsidaceae</taxon>
        <taxon>Streptomonospora</taxon>
    </lineage>
</organism>
<protein>
    <submittedName>
        <fullName evidence="2">Methyltransferase domain-containing protein</fullName>
    </submittedName>
</protein>
<accession>A0A9X3NUC6</accession>
<comment type="caution">
    <text evidence="2">The sequence shown here is derived from an EMBL/GenBank/DDBJ whole genome shotgun (WGS) entry which is preliminary data.</text>
</comment>
<dbReference type="Proteomes" id="UP001140076">
    <property type="component" value="Unassembled WGS sequence"/>
</dbReference>
<dbReference type="GO" id="GO:0032259">
    <property type="term" value="P:methylation"/>
    <property type="evidence" value="ECO:0007669"/>
    <property type="project" value="UniProtKB-KW"/>
</dbReference>
<sequence length="280" mass="30025">MTPPRAGYEASYSRSAANWDPHIAHFTTFGERLVELADPRPGERVLDVGAGRGACLFPAAERVGPQGRVHGVDLAEGMVECLAADIAERGVRNATAGRMDAQTLTVPDASYDLVTSAFTLFILPDPAAAAAGFLRALRPGGRCAVSVPDGPLRPAGLHDIEALCHSYARRLNGGAAPVGMPDFELDPAALLAEAGFTGVEATEEVREFVFPSVDAWWEWTWTVNVRAFYERLPPPLLEELRREAFALLTPLVTDKGLPAVAGARYATAVRPAAPGLRRRM</sequence>
<dbReference type="InterPro" id="IPR041698">
    <property type="entry name" value="Methyltransf_25"/>
</dbReference>
<dbReference type="Pfam" id="PF13649">
    <property type="entry name" value="Methyltransf_25"/>
    <property type="match status" value="1"/>
</dbReference>
<dbReference type="GO" id="GO:0008168">
    <property type="term" value="F:methyltransferase activity"/>
    <property type="evidence" value="ECO:0007669"/>
    <property type="project" value="UniProtKB-KW"/>
</dbReference>
<keyword evidence="2" id="KW-0489">Methyltransferase</keyword>
<dbReference type="EMBL" id="JAJAQC010000009">
    <property type="protein sequence ID" value="MDA0564246.1"/>
    <property type="molecule type" value="Genomic_DNA"/>
</dbReference>
<dbReference type="PANTHER" id="PTHR43591:SF24">
    <property type="entry name" value="2-METHOXY-6-POLYPRENYL-1,4-BENZOQUINOL METHYLASE, MITOCHONDRIAL"/>
    <property type="match status" value="1"/>
</dbReference>
<dbReference type="RefSeq" id="WP_270071534.1">
    <property type="nucleotide sequence ID" value="NZ_JAJAQC010000009.1"/>
</dbReference>
<dbReference type="PANTHER" id="PTHR43591">
    <property type="entry name" value="METHYLTRANSFERASE"/>
    <property type="match status" value="1"/>
</dbReference>
<dbReference type="CDD" id="cd02440">
    <property type="entry name" value="AdoMet_MTases"/>
    <property type="match status" value="1"/>
</dbReference>
<keyword evidence="2" id="KW-0808">Transferase</keyword>
<feature type="domain" description="Methyltransferase" evidence="1">
    <location>
        <begin position="45"/>
        <end position="141"/>
    </location>
</feature>
<dbReference type="AlphaFoldDB" id="A0A9X3NUC6"/>
<dbReference type="Gene3D" id="3.40.50.150">
    <property type="entry name" value="Vaccinia Virus protein VP39"/>
    <property type="match status" value="1"/>
</dbReference>
<proteinExistence type="predicted"/>
<evidence type="ECO:0000313" key="3">
    <source>
        <dbReference type="Proteomes" id="UP001140076"/>
    </source>
</evidence>
<evidence type="ECO:0000259" key="1">
    <source>
        <dbReference type="Pfam" id="PF13649"/>
    </source>
</evidence>
<dbReference type="InterPro" id="IPR029063">
    <property type="entry name" value="SAM-dependent_MTases_sf"/>
</dbReference>
<evidence type="ECO:0000313" key="2">
    <source>
        <dbReference type="EMBL" id="MDA0564246.1"/>
    </source>
</evidence>
<dbReference type="SUPFAM" id="SSF53335">
    <property type="entry name" value="S-adenosyl-L-methionine-dependent methyltransferases"/>
    <property type="match status" value="1"/>
</dbReference>
<gene>
    <name evidence="2" type="ORF">LG943_07895</name>
</gene>
<name>A0A9X3NUC6_9ACTN</name>
<reference evidence="2" key="1">
    <citation type="submission" date="2021-10" db="EMBL/GenBank/DDBJ databases">
        <title>Streptomonospora sp. nov., isolated from mangrove soil.</title>
        <authorList>
            <person name="Chen X."/>
            <person name="Ge X."/>
            <person name="Liu W."/>
        </authorList>
    </citation>
    <scope>NUCLEOTIDE SEQUENCE</scope>
    <source>
        <strain evidence="2">S1-112</strain>
    </source>
</reference>